<evidence type="ECO:0000256" key="7">
    <source>
        <dbReference type="NCBIfam" id="TIGR02127"/>
    </source>
</evidence>
<comment type="pathway">
    <text evidence="1">Pyrimidine metabolism; UMP biosynthesis via de novo pathway; UMP from orotate: step 2/2.</text>
</comment>
<dbReference type="Gene3D" id="3.20.20.70">
    <property type="entry name" value="Aldolase class I"/>
    <property type="match status" value="1"/>
</dbReference>
<dbReference type="EC" id="4.1.1.23" evidence="7"/>
<evidence type="ECO:0000256" key="3">
    <source>
        <dbReference type="ARBA" id="ARBA00022793"/>
    </source>
</evidence>
<organism evidence="9 10">
    <name type="scientific">Sediminivirga luteola</name>
    <dbReference type="NCBI Taxonomy" id="1774748"/>
    <lineage>
        <taxon>Bacteria</taxon>
        <taxon>Bacillati</taxon>
        <taxon>Actinomycetota</taxon>
        <taxon>Actinomycetes</taxon>
        <taxon>Micrococcales</taxon>
        <taxon>Brevibacteriaceae</taxon>
        <taxon>Sediminivirga</taxon>
    </lineage>
</organism>
<comment type="catalytic activity">
    <reaction evidence="6">
        <text>orotidine 5'-phosphate + H(+) = UMP + CO2</text>
        <dbReference type="Rhea" id="RHEA:11596"/>
        <dbReference type="ChEBI" id="CHEBI:15378"/>
        <dbReference type="ChEBI" id="CHEBI:16526"/>
        <dbReference type="ChEBI" id="CHEBI:57538"/>
        <dbReference type="ChEBI" id="CHEBI:57865"/>
        <dbReference type="EC" id="4.1.1.23"/>
    </reaction>
</comment>
<dbReference type="PANTHER" id="PTHR43375">
    <property type="entry name" value="OROTIDINE 5'-PHOSPHATE DECARBOXYLASE"/>
    <property type="match status" value="1"/>
</dbReference>
<keyword evidence="5" id="KW-0456">Lyase</keyword>
<reference evidence="9" key="2">
    <citation type="submission" date="2020-09" db="EMBL/GenBank/DDBJ databases">
        <authorList>
            <person name="Sun Q."/>
            <person name="Zhou Y."/>
        </authorList>
    </citation>
    <scope>NUCLEOTIDE SEQUENCE</scope>
    <source>
        <strain evidence="9">CGMCC 1.12785</strain>
    </source>
</reference>
<keyword evidence="3" id="KW-0210">Decarboxylase</keyword>
<name>A0A8J2TZ09_9MICO</name>
<evidence type="ECO:0000256" key="5">
    <source>
        <dbReference type="ARBA" id="ARBA00023239"/>
    </source>
</evidence>
<evidence type="ECO:0000256" key="2">
    <source>
        <dbReference type="ARBA" id="ARBA00008847"/>
    </source>
</evidence>
<accession>A0A8J2TZ09</accession>
<reference evidence="9" key="1">
    <citation type="journal article" date="2014" name="Int. J. Syst. Evol. Microbiol.">
        <title>Complete genome sequence of Corynebacterium casei LMG S-19264T (=DSM 44701T), isolated from a smear-ripened cheese.</title>
        <authorList>
            <consortium name="US DOE Joint Genome Institute (JGI-PGF)"/>
            <person name="Walter F."/>
            <person name="Albersmeier A."/>
            <person name="Kalinowski J."/>
            <person name="Ruckert C."/>
        </authorList>
    </citation>
    <scope>NUCLEOTIDE SEQUENCE</scope>
    <source>
        <strain evidence="9">CGMCC 1.12785</strain>
    </source>
</reference>
<evidence type="ECO:0000259" key="8">
    <source>
        <dbReference type="SMART" id="SM00934"/>
    </source>
</evidence>
<dbReference type="SMART" id="SM00934">
    <property type="entry name" value="OMPdecase"/>
    <property type="match status" value="1"/>
</dbReference>
<feature type="domain" description="Orotidine 5'-phosphate decarboxylase" evidence="8">
    <location>
        <begin position="23"/>
        <end position="280"/>
    </location>
</feature>
<comment type="similarity">
    <text evidence="2">Belongs to the OMP decarboxylase family. Type 2 subfamily.</text>
</comment>
<evidence type="ECO:0000313" key="9">
    <source>
        <dbReference type="EMBL" id="GGA17748.1"/>
    </source>
</evidence>
<gene>
    <name evidence="9" type="primary">pyrF</name>
    <name evidence="9" type="ORF">GCM10011333_21090</name>
</gene>
<dbReference type="NCBIfam" id="TIGR02127">
    <property type="entry name" value="pyrF_sub2"/>
    <property type="match status" value="1"/>
</dbReference>
<dbReference type="CDD" id="cd04725">
    <property type="entry name" value="OMP_decarboxylase_like"/>
    <property type="match status" value="1"/>
</dbReference>
<dbReference type="PANTHER" id="PTHR43375:SF1">
    <property type="entry name" value="OROTIDINE 5'-PHOSPHATE DECARBOXYLASE"/>
    <property type="match status" value="1"/>
</dbReference>
<dbReference type="Proteomes" id="UP000616114">
    <property type="component" value="Unassembled WGS sequence"/>
</dbReference>
<dbReference type="InterPro" id="IPR011060">
    <property type="entry name" value="RibuloseP-bd_barrel"/>
</dbReference>
<dbReference type="RefSeq" id="WP_188550845.1">
    <property type="nucleotide sequence ID" value="NZ_BMFY01000008.1"/>
</dbReference>
<dbReference type="InterPro" id="IPR011995">
    <property type="entry name" value="OMPdecase_type-2"/>
</dbReference>
<dbReference type="InterPro" id="IPR013785">
    <property type="entry name" value="Aldolase_TIM"/>
</dbReference>
<dbReference type="EMBL" id="BMFY01000008">
    <property type="protein sequence ID" value="GGA17748.1"/>
    <property type="molecule type" value="Genomic_DNA"/>
</dbReference>
<dbReference type="SUPFAM" id="SSF51366">
    <property type="entry name" value="Ribulose-phoshate binding barrel"/>
    <property type="match status" value="1"/>
</dbReference>
<evidence type="ECO:0000313" key="10">
    <source>
        <dbReference type="Proteomes" id="UP000616114"/>
    </source>
</evidence>
<dbReference type="GO" id="GO:0006207">
    <property type="term" value="P:'de novo' pyrimidine nucleobase biosynthetic process"/>
    <property type="evidence" value="ECO:0007669"/>
    <property type="project" value="InterPro"/>
</dbReference>
<keyword evidence="10" id="KW-1185">Reference proteome</keyword>
<dbReference type="GO" id="GO:0044205">
    <property type="term" value="P:'de novo' UMP biosynthetic process"/>
    <property type="evidence" value="ECO:0007669"/>
    <property type="project" value="UniProtKB-UniPathway"/>
</dbReference>
<dbReference type="AlphaFoldDB" id="A0A8J2TZ09"/>
<dbReference type="Pfam" id="PF00215">
    <property type="entry name" value="OMPdecase"/>
    <property type="match status" value="1"/>
</dbReference>
<dbReference type="InterPro" id="IPR018089">
    <property type="entry name" value="OMPdecase_AS"/>
</dbReference>
<evidence type="ECO:0000256" key="4">
    <source>
        <dbReference type="ARBA" id="ARBA00022975"/>
    </source>
</evidence>
<proteinExistence type="inferred from homology"/>
<evidence type="ECO:0000256" key="6">
    <source>
        <dbReference type="ARBA" id="ARBA00049157"/>
    </source>
</evidence>
<protein>
    <recommendedName>
        <fullName evidence="7">Orotidine-5'-phosphate decarboxylase</fullName>
        <ecNumber evidence="7">4.1.1.23</ecNumber>
    </recommendedName>
</protein>
<dbReference type="InterPro" id="IPR001754">
    <property type="entry name" value="OMPdeCOase_dom"/>
</dbReference>
<evidence type="ECO:0000256" key="1">
    <source>
        <dbReference type="ARBA" id="ARBA00004861"/>
    </source>
</evidence>
<dbReference type="GO" id="GO:0004590">
    <property type="term" value="F:orotidine-5'-phosphate decarboxylase activity"/>
    <property type="evidence" value="ECO:0007669"/>
    <property type="project" value="UniProtKB-UniRule"/>
</dbReference>
<dbReference type="UniPathway" id="UPA00070">
    <property type="reaction ID" value="UER00120"/>
</dbReference>
<comment type="caution">
    <text evidence="9">The sequence shown here is derived from an EMBL/GenBank/DDBJ whole genome shotgun (WGS) entry which is preliminary data.</text>
</comment>
<dbReference type="PROSITE" id="PS00156">
    <property type="entry name" value="OMPDECASE"/>
    <property type="match status" value="1"/>
</dbReference>
<sequence>MTGAGNHAPFGARLAAAIAARGPLCAGIDPHAGLLAAWGLPDSASGAQRLGTATIGALAGEVAAVKIQSAFFERFGAAGVGALEAVLAAARDAGVLAILDAKRGDIGSTMGAYAEAYLADDAPLRADALTVSPYLGLGSLDPAFELADATGRGLYVLALTSNPEAAGVQHAAVPAGGSLGGEMISQVSDRNQDVPAGARDVPGSHGVVIGATVGAALDRLGIDLTGFTGTVLAPGYGAQGASAGDIAALFGPLAAAGRVLVPSSRGILAAGPDPDALRQAARDSARELATAFAR</sequence>
<keyword evidence="4" id="KW-0665">Pyrimidine biosynthesis</keyword>